<dbReference type="InterPro" id="IPR051044">
    <property type="entry name" value="MAG_DAG_Lipase"/>
</dbReference>
<organism evidence="2 3">
    <name type="scientific">Lactiplantibacillus modestisalitolerans</name>
    <dbReference type="NCBI Taxonomy" id="1457219"/>
    <lineage>
        <taxon>Bacteria</taxon>
        <taxon>Bacillati</taxon>
        <taxon>Bacillota</taxon>
        <taxon>Bacilli</taxon>
        <taxon>Lactobacillales</taxon>
        <taxon>Lactobacillaceae</taxon>
        <taxon>Lactiplantibacillus</taxon>
    </lineage>
</organism>
<comment type="caution">
    <text evidence="2">The sequence shown here is derived from an EMBL/GenBank/DDBJ whole genome shotgun (WGS) entry which is preliminary data.</text>
</comment>
<dbReference type="RefSeq" id="WP_137642779.1">
    <property type="nucleotide sequence ID" value="NZ_BJEA01000011.1"/>
</dbReference>
<accession>A0ABV5WQG1</accession>
<dbReference type="InterPro" id="IPR022742">
    <property type="entry name" value="Hydrolase_4"/>
</dbReference>
<dbReference type="SUPFAM" id="SSF53474">
    <property type="entry name" value="alpha/beta-Hydrolases"/>
    <property type="match status" value="1"/>
</dbReference>
<proteinExistence type="predicted"/>
<evidence type="ECO:0000313" key="3">
    <source>
        <dbReference type="Proteomes" id="UP001589691"/>
    </source>
</evidence>
<dbReference type="GO" id="GO:0016787">
    <property type="term" value="F:hydrolase activity"/>
    <property type="evidence" value="ECO:0007669"/>
    <property type="project" value="UniProtKB-KW"/>
</dbReference>
<dbReference type="Gene3D" id="3.40.50.1820">
    <property type="entry name" value="alpha/beta hydrolase"/>
    <property type="match status" value="1"/>
</dbReference>
<dbReference type="Pfam" id="PF12146">
    <property type="entry name" value="Hydrolase_4"/>
    <property type="match status" value="1"/>
</dbReference>
<dbReference type="InterPro" id="IPR029058">
    <property type="entry name" value="AB_hydrolase_fold"/>
</dbReference>
<keyword evidence="3" id="KW-1185">Reference proteome</keyword>
<feature type="domain" description="Serine aminopeptidase S33" evidence="1">
    <location>
        <begin position="16"/>
        <end position="228"/>
    </location>
</feature>
<dbReference type="EMBL" id="JBHLZY010000001">
    <property type="protein sequence ID" value="MFB9768394.1"/>
    <property type="molecule type" value="Genomic_DNA"/>
</dbReference>
<reference evidence="2 3" key="1">
    <citation type="submission" date="2024-09" db="EMBL/GenBank/DDBJ databases">
        <authorList>
            <person name="Sun Q."/>
            <person name="Mori K."/>
        </authorList>
    </citation>
    <scope>NUCLEOTIDE SEQUENCE [LARGE SCALE GENOMIC DNA]</scope>
    <source>
        <strain evidence="2 3">TBRC 4576</strain>
    </source>
</reference>
<keyword evidence="2" id="KW-0378">Hydrolase</keyword>
<protein>
    <submittedName>
        <fullName evidence="2">Alpha/beta hydrolase</fullName>
    </submittedName>
</protein>
<name>A0ABV5WQG1_9LACO</name>
<dbReference type="PIRSF" id="PIRSF017388">
    <property type="entry name" value="Esterase_lipase"/>
    <property type="match status" value="1"/>
</dbReference>
<gene>
    <name evidence="2" type="ORF">ACFFLI_00690</name>
</gene>
<evidence type="ECO:0000259" key="1">
    <source>
        <dbReference type="Pfam" id="PF12146"/>
    </source>
</evidence>
<sequence>MFKKPEPFLFEAGPNAVILLHAYSGSANDVRLLGRALQRAGYTVYAPQLTGHATGDPRDIVLQGSPANWWRDTQQAISFMREKGYTKISIFGLSLGGIFATAALEQDQQLVGGGTFSSPLFPSDKQRVAEMFIKLSRQQLATSALTVPERQAVLAALPTQVADQMAAISQYTAAVVTAQLSRLTRPFFIAQGGQDELIDPQVAVQLRDQLQAQQLPVSFHWYSDSGHVVTVNTAHHQLEQDVLTYLKTIYK</sequence>
<dbReference type="Proteomes" id="UP001589691">
    <property type="component" value="Unassembled WGS sequence"/>
</dbReference>
<dbReference type="InterPro" id="IPR012354">
    <property type="entry name" value="Esterase_lipase"/>
</dbReference>
<evidence type="ECO:0000313" key="2">
    <source>
        <dbReference type="EMBL" id="MFB9768394.1"/>
    </source>
</evidence>
<dbReference type="PANTHER" id="PTHR11614">
    <property type="entry name" value="PHOSPHOLIPASE-RELATED"/>
    <property type="match status" value="1"/>
</dbReference>